<dbReference type="InterPro" id="IPR029058">
    <property type="entry name" value="AB_hydrolase_fold"/>
</dbReference>
<accession>A0A2R6ABV2</accession>
<proteinExistence type="predicted"/>
<organism evidence="2 3">
    <name type="scientific">Candidatus Marsarchaeota G1 archaeon OSP_D</name>
    <dbReference type="NCBI Taxonomy" id="1978155"/>
    <lineage>
        <taxon>Archaea</taxon>
        <taxon>Candidatus Marsarchaeota</taxon>
        <taxon>Candidatus Marsarchaeota group 1</taxon>
    </lineage>
</organism>
<gene>
    <name evidence="2" type="ORF">B9Q01_03345</name>
</gene>
<dbReference type="Proteomes" id="UP000240880">
    <property type="component" value="Unassembled WGS sequence"/>
</dbReference>
<dbReference type="Pfam" id="PF01738">
    <property type="entry name" value="DLH"/>
    <property type="match status" value="1"/>
</dbReference>
<dbReference type="EMBL" id="NEXC01000014">
    <property type="protein sequence ID" value="PSN83825.1"/>
    <property type="molecule type" value="Genomic_DNA"/>
</dbReference>
<dbReference type="AlphaFoldDB" id="A0A2R6ABV2"/>
<comment type="caution">
    <text evidence="2">The sequence shown here is derived from an EMBL/GenBank/DDBJ whole genome shotgun (WGS) entry which is preliminary data.</text>
</comment>
<dbReference type="SUPFAM" id="SSF53474">
    <property type="entry name" value="alpha/beta-Hydrolases"/>
    <property type="match status" value="1"/>
</dbReference>
<sequence length="266" mass="30135">MEISTQETQFKGSDGQALDAFLAYPKDQEKHPGVIVIHEIWGLNDQIRGVAKRIAGEGFVTVAPQLFTRYKHVLTERNIESAMRRIWSIPPSKRNDQETIKKAMEGMTENERKVVELLFSQRQKLQETMVKDLLACKDFLNSFERVKKDVLGVTGFCMGGGLAFQLATIWPFKATVVFYGSNPTPLESIANISGELMCLYAGEDEGINAGIPIAVEALLKHKKSFEIKVYKGAQHAFFNETRPSYNEEATKDAWERLKSFFKRHLV</sequence>
<dbReference type="InterPro" id="IPR002925">
    <property type="entry name" value="Dienelactn_hydro"/>
</dbReference>
<evidence type="ECO:0000259" key="1">
    <source>
        <dbReference type="Pfam" id="PF01738"/>
    </source>
</evidence>
<dbReference type="GO" id="GO:0016787">
    <property type="term" value="F:hydrolase activity"/>
    <property type="evidence" value="ECO:0007669"/>
    <property type="project" value="InterPro"/>
</dbReference>
<dbReference type="InterPro" id="IPR051049">
    <property type="entry name" value="Dienelactone_hydrolase-like"/>
</dbReference>
<reference evidence="2 3" key="1">
    <citation type="submission" date="2017-04" db="EMBL/GenBank/DDBJ databases">
        <title>Novel microbial lineages endemic to geothermal iron-oxide mats fill important gaps in the evolutionary history of Archaea.</title>
        <authorList>
            <person name="Jay Z.J."/>
            <person name="Beam J.P."/>
            <person name="Dlakic M."/>
            <person name="Rusch D.B."/>
            <person name="Kozubal M.A."/>
            <person name="Inskeep W.P."/>
        </authorList>
    </citation>
    <scope>NUCLEOTIDE SEQUENCE [LARGE SCALE GENOMIC DNA]</scope>
    <source>
        <strain evidence="2">OSP_D</strain>
    </source>
</reference>
<dbReference type="PANTHER" id="PTHR46623:SF6">
    <property type="entry name" value="ALPHA_BETA-HYDROLASES SUPERFAMILY PROTEIN"/>
    <property type="match status" value="1"/>
</dbReference>
<evidence type="ECO:0000313" key="3">
    <source>
        <dbReference type="Proteomes" id="UP000240880"/>
    </source>
</evidence>
<dbReference type="Gene3D" id="3.40.50.1820">
    <property type="entry name" value="alpha/beta hydrolase"/>
    <property type="match status" value="1"/>
</dbReference>
<name>A0A2R6ABV2_9ARCH</name>
<protein>
    <recommendedName>
        <fullName evidence="1">Dienelactone hydrolase domain-containing protein</fullName>
    </recommendedName>
</protein>
<evidence type="ECO:0000313" key="2">
    <source>
        <dbReference type="EMBL" id="PSN83825.1"/>
    </source>
</evidence>
<dbReference type="PANTHER" id="PTHR46623">
    <property type="entry name" value="CARBOXYMETHYLENEBUTENOLIDASE-RELATED"/>
    <property type="match status" value="1"/>
</dbReference>
<feature type="domain" description="Dienelactone hydrolase" evidence="1">
    <location>
        <begin position="18"/>
        <end position="264"/>
    </location>
</feature>